<keyword evidence="3" id="KW-1185">Reference proteome</keyword>
<protein>
    <submittedName>
        <fullName evidence="2">Uncharacterized protein</fullName>
    </submittedName>
</protein>
<sequence length="168" mass="18520">MDGTLSGPQPRQSSADRGSTPREAPDYGGREHAGNLRIPRILPTDSPVNSPLMGICWEHAHPLQIPSTSPTASADFNCKGDLPAQNHLSDRDVVRYRPAIVSIHILTSYFLHPLCMPISPLSGCPTFIDHHRSRLTRLPTWCHCAGGYGYELIRLGLIGPVCMIYREV</sequence>
<feature type="region of interest" description="Disordered" evidence="1">
    <location>
        <begin position="1"/>
        <end position="43"/>
    </location>
</feature>
<dbReference type="EMBL" id="ML145106">
    <property type="protein sequence ID" value="TBU60282.1"/>
    <property type="molecule type" value="Genomic_DNA"/>
</dbReference>
<reference evidence="2 3" key="1">
    <citation type="submission" date="2019-01" db="EMBL/GenBank/DDBJ databases">
        <title>Draft genome sequences of three monokaryotic isolates of the white-rot basidiomycete fungus Dichomitus squalens.</title>
        <authorList>
            <consortium name="DOE Joint Genome Institute"/>
            <person name="Lopez S.C."/>
            <person name="Andreopoulos B."/>
            <person name="Pangilinan J."/>
            <person name="Lipzen A."/>
            <person name="Riley R."/>
            <person name="Ahrendt S."/>
            <person name="Ng V."/>
            <person name="Barry K."/>
            <person name="Daum C."/>
            <person name="Grigoriev I.V."/>
            <person name="Hilden K.S."/>
            <person name="Makela M.R."/>
            <person name="de Vries R.P."/>
        </authorList>
    </citation>
    <scope>NUCLEOTIDE SEQUENCE [LARGE SCALE GENOMIC DNA]</scope>
    <source>
        <strain evidence="2 3">CBS 464.89</strain>
    </source>
</reference>
<name>A0A4Q9PZL9_9APHY</name>
<dbReference type="Proteomes" id="UP000292082">
    <property type="component" value="Unassembled WGS sequence"/>
</dbReference>
<feature type="compositionally biased region" description="Basic and acidic residues" evidence="1">
    <location>
        <begin position="19"/>
        <end position="34"/>
    </location>
</feature>
<dbReference type="AlphaFoldDB" id="A0A4Q9PZL9"/>
<evidence type="ECO:0000313" key="3">
    <source>
        <dbReference type="Proteomes" id="UP000292082"/>
    </source>
</evidence>
<evidence type="ECO:0000256" key="1">
    <source>
        <dbReference type="SAM" id="MobiDB-lite"/>
    </source>
</evidence>
<organism evidence="2 3">
    <name type="scientific">Dichomitus squalens</name>
    <dbReference type="NCBI Taxonomy" id="114155"/>
    <lineage>
        <taxon>Eukaryota</taxon>
        <taxon>Fungi</taxon>
        <taxon>Dikarya</taxon>
        <taxon>Basidiomycota</taxon>
        <taxon>Agaricomycotina</taxon>
        <taxon>Agaricomycetes</taxon>
        <taxon>Polyporales</taxon>
        <taxon>Polyporaceae</taxon>
        <taxon>Dichomitus</taxon>
    </lineage>
</organism>
<gene>
    <name evidence="2" type="ORF">BD310DRAFT_340015</name>
</gene>
<feature type="compositionally biased region" description="Polar residues" evidence="1">
    <location>
        <begin position="1"/>
        <end position="17"/>
    </location>
</feature>
<proteinExistence type="predicted"/>
<evidence type="ECO:0000313" key="2">
    <source>
        <dbReference type="EMBL" id="TBU60282.1"/>
    </source>
</evidence>
<accession>A0A4Q9PZL9</accession>